<feature type="signal peptide" evidence="2">
    <location>
        <begin position="1"/>
        <end position="25"/>
    </location>
</feature>
<keyword evidence="4" id="KW-1185">Reference proteome</keyword>
<dbReference type="SUPFAM" id="SSF53850">
    <property type="entry name" value="Periplasmic binding protein-like II"/>
    <property type="match status" value="1"/>
</dbReference>
<reference evidence="3 4" key="1">
    <citation type="submission" date="2020-02" db="EMBL/GenBank/DDBJ databases">
        <authorList>
            <person name="Zheng R.K."/>
            <person name="Sun C.M."/>
        </authorList>
    </citation>
    <scope>NUCLEOTIDE SEQUENCE [LARGE SCALE GENOMIC DNA]</scope>
    <source>
        <strain evidence="4">rifampicinis</strain>
    </source>
</reference>
<dbReference type="KEGG" id="pmet:G4Y79_13005"/>
<accession>A0A7S8E5B2</accession>
<proteinExistence type="predicted"/>
<evidence type="ECO:0000313" key="4">
    <source>
        <dbReference type="Proteomes" id="UP000594468"/>
    </source>
</evidence>
<evidence type="ECO:0000313" key="3">
    <source>
        <dbReference type="EMBL" id="QPC80630.1"/>
    </source>
</evidence>
<feature type="compositionally biased region" description="Low complexity" evidence="1">
    <location>
        <begin position="277"/>
        <end position="289"/>
    </location>
</feature>
<dbReference type="Proteomes" id="UP000594468">
    <property type="component" value="Chromosome"/>
</dbReference>
<dbReference type="PROSITE" id="PS51257">
    <property type="entry name" value="PROKAR_LIPOPROTEIN"/>
    <property type="match status" value="1"/>
</dbReference>
<name>A0A7S8E5B2_9CHLR</name>
<dbReference type="RefSeq" id="WP_195168705.1">
    <property type="nucleotide sequence ID" value="NZ_CP062983.1"/>
</dbReference>
<dbReference type="AlphaFoldDB" id="A0A7S8E5B2"/>
<organism evidence="3 4">
    <name type="scientific">Phototrophicus methaneseepsis</name>
    <dbReference type="NCBI Taxonomy" id="2710758"/>
    <lineage>
        <taxon>Bacteria</taxon>
        <taxon>Bacillati</taxon>
        <taxon>Chloroflexota</taxon>
        <taxon>Candidatus Thermofontia</taxon>
        <taxon>Phototrophicales</taxon>
        <taxon>Phototrophicaceae</taxon>
        <taxon>Phototrophicus</taxon>
    </lineage>
</organism>
<feature type="chain" id="PRO_5032846232" evidence="2">
    <location>
        <begin position="26"/>
        <end position="289"/>
    </location>
</feature>
<evidence type="ECO:0000256" key="1">
    <source>
        <dbReference type="SAM" id="MobiDB-lite"/>
    </source>
</evidence>
<sequence length="289" mass="29974">MRSLILRLIALGMLLLLVAACEAEATPVAAVVPDTPTAAFSTATAAPPLHYAVAANANGFIPTDERITIAEAALIDQLGDDATSEIVQATYDVVTAYGLYEDWQVSPISQRITVIMNPALPPLDENAITEAIRTASDVPAIIESLAIPGAVPIMENAADTTIRAALANAGYPDGIVLSGIYENLPGAELWLGQLQANNIEIQATAAPHAEVIQAIVNGDVHIALIALTSDEQRAELEAAVGVGNIIPLYEVGISYAAAPGIDVTFTASGWPIPSRSTPTEPVPTATAPD</sequence>
<protein>
    <submittedName>
        <fullName evidence="3">Uncharacterized protein</fullName>
    </submittedName>
</protein>
<keyword evidence="2" id="KW-0732">Signal</keyword>
<dbReference type="EMBL" id="CP062983">
    <property type="protein sequence ID" value="QPC80630.1"/>
    <property type="molecule type" value="Genomic_DNA"/>
</dbReference>
<feature type="region of interest" description="Disordered" evidence="1">
    <location>
        <begin position="270"/>
        <end position="289"/>
    </location>
</feature>
<gene>
    <name evidence="3" type="ORF">G4Y79_13005</name>
</gene>
<evidence type="ECO:0000256" key="2">
    <source>
        <dbReference type="SAM" id="SignalP"/>
    </source>
</evidence>